<dbReference type="OrthoDB" id="9342512at2"/>
<evidence type="ECO:0000256" key="3">
    <source>
        <dbReference type="ARBA" id="ARBA00022729"/>
    </source>
</evidence>
<evidence type="ECO:0000259" key="5">
    <source>
        <dbReference type="Pfam" id="PF13407"/>
    </source>
</evidence>
<dbReference type="GO" id="GO:0030313">
    <property type="term" value="C:cell envelope"/>
    <property type="evidence" value="ECO:0007669"/>
    <property type="project" value="UniProtKB-SubCell"/>
</dbReference>
<evidence type="ECO:0000313" key="6">
    <source>
        <dbReference type="EMBL" id="SDA57734.1"/>
    </source>
</evidence>
<dbReference type="SUPFAM" id="SSF53822">
    <property type="entry name" value="Periplasmic binding protein-like I"/>
    <property type="match status" value="1"/>
</dbReference>
<evidence type="ECO:0000256" key="4">
    <source>
        <dbReference type="SAM" id="SignalP"/>
    </source>
</evidence>
<name>A0A1G5WIJ1_9HYPH</name>
<feature type="signal peptide" evidence="4">
    <location>
        <begin position="1"/>
        <end position="24"/>
    </location>
</feature>
<evidence type="ECO:0000256" key="1">
    <source>
        <dbReference type="ARBA" id="ARBA00004196"/>
    </source>
</evidence>
<feature type="domain" description="Periplasmic binding protein" evidence="5">
    <location>
        <begin position="66"/>
        <end position="329"/>
    </location>
</feature>
<evidence type="ECO:0000313" key="7">
    <source>
        <dbReference type="Proteomes" id="UP000198588"/>
    </source>
</evidence>
<comment type="subcellular location">
    <subcellularLocation>
        <location evidence="1">Cell envelope</location>
    </subcellularLocation>
</comment>
<dbReference type="STRING" id="1165689.SAMN02927914_01350"/>
<dbReference type="GO" id="GO:0030246">
    <property type="term" value="F:carbohydrate binding"/>
    <property type="evidence" value="ECO:0007669"/>
    <property type="project" value="UniProtKB-ARBA"/>
</dbReference>
<dbReference type="Proteomes" id="UP000198588">
    <property type="component" value="Unassembled WGS sequence"/>
</dbReference>
<gene>
    <name evidence="6" type="ORF">SAMN02927914_01350</name>
</gene>
<dbReference type="PANTHER" id="PTHR46847">
    <property type="entry name" value="D-ALLOSE-BINDING PERIPLASMIC PROTEIN-RELATED"/>
    <property type="match status" value="1"/>
</dbReference>
<proteinExistence type="inferred from homology"/>
<sequence>MQRRTFLKSSVALMAITIAAPVLFAGHARADAMADAMAVVGKYAQKVTAWDGPTTGPKAQPGKTIVVLAGDLKNGGILGVTTGVEEAAKAIGWEVKVIDGAGSIGGRTAAFGQAMALKPNGIVINGFDAVEQAPALEQAKAAGIPLVSWHAGPVIGPDEKSGVFANVSTDAMQVSTAAADWAYADAKGKPGVVIFTDSTYAIAIAKADKMKAEIERLGGKVLEYVDTPIAETSQRMPQLTTSLLQKYGDAWTHSLAINDLYFDFMGPSLAAAGKAGTDAPINVAAGDGSESAYQRIRAGQFQKVTVAEPLNLQGWQLVDELNRAIAGEKWSGYLSPLHVVTADNVEFDGGPKNAFDPENGYRDQYKKIWGK</sequence>
<dbReference type="PANTHER" id="PTHR46847:SF1">
    <property type="entry name" value="D-ALLOSE-BINDING PERIPLASMIC PROTEIN-RELATED"/>
    <property type="match status" value="1"/>
</dbReference>
<evidence type="ECO:0000256" key="2">
    <source>
        <dbReference type="ARBA" id="ARBA00007639"/>
    </source>
</evidence>
<dbReference type="Gene3D" id="3.40.50.2300">
    <property type="match status" value="2"/>
</dbReference>
<comment type="similarity">
    <text evidence="2">Belongs to the bacterial solute-binding protein 2 family.</text>
</comment>
<dbReference type="AlphaFoldDB" id="A0A1G5WIJ1"/>
<keyword evidence="3 4" id="KW-0732">Signal</keyword>
<protein>
    <submittedName>
        <fullName evidence="6">Ribose transport system substrate-binding protein</fullName>
    </submittedName>
</protein>
<dbReference type="CDD" id="cd06315">
    <property type="entry name" value="PBP1_ABC_sugar_binding-like"/>
    <property type="match status" value="1"/>
</dbReference>
<feature type="chain" id="PRO_5011677706" evidence="4">
    <location>
        <begin position="25"/>
        <end position="371"/>
    </location>
</feature>
<dbReference type="InterPro" id="IPR028082">
    <property type="entry name" value="Peripla_BP_I"/>
</dbReference>
<reference evidence="6 7" key="1">
    <citation type="submission" date="2016-10" db="EMBL/GenBank/DDBJ databases">
        <authorList>
            <person name="de Groot N.N."/>
        </authorList>
    </citation>
    <scope>NUCLEOTIDE SEQUENCE [LARGE SCALE GENOMIC DNA]</scope>
    <source>
        <strain evidence="6 7">CGMCC 1.12097</strain>
    </source>
</reference>
<dbReference type="InterPro" id="IPR025997">
    <property type="entry name" value="SBP_2_dom"/>
</dbReference>
<dbReference type="Pfam" id="PF13407">
    <property type="entry name" value="Peripla_BP_4"/>
    <property type="match status" value="1"/>
</dbReference>
<dbReference type="RefSeq" id="WP_091576265.1">
    <property type="nucleotide sequence ID" value="NZ_FMXM01000004.1"/>
</dbReference>
<accession>A0A1G5WIJ1</accession>
<organism evidence="6 7">
    <name type="scientific">Mesorhizobium qingshengii</name>
    <dbReference type="NCBI Taxonomy" id="1165689"/>
    <lineage>
        <taxon>Bacteria</taxon>
        <taxon>Pseudomonadati</taxon>
        <taxon>Pseudomonadota</taxon>
        <taxon>Alphaproteobacteria</taxon>
        <taxon>Hyphomicrobiales</taxon>
        <taxon>Phyllobacteriaceae</taxon>
        <taxon>Mesorhizobium</taxon>
    </lineage>
</organism>
<dbReference type="EMBL" id="FMXM01000004">
    <property type="protein sequence ID" value="SDA57734.1"/>
    <property type="molecule type" value="Genomic_DNA"/>
</dbReference>